<keyword evidence="3" id="KW-1185">Reference proteome</keyword>
<feature type="region of interest" description="Disordered" evidence="1">
    <location>
        <begin position="400"/>
        <end position="540"/>
    </location>
</feature>
<evidence type="ECO:0000256" key="1">
    <source>
        <dbReference type="SAM" id="MobiDB-lite"/>
    </source>
</evidence>
<reference evidence="2 3" key="1">
    <citation type="journal article" date="2021" name="Sci. Rep.">
        <title>Chromosome anchoring in Senegalese sole (Solea senegalensis) reveals sex-associated markers and genome rearrangements in flatfish.</title>
        <authorList>
            <person name="Guerrero-Cozar I."/>
            <person name="Gomez-Garrido J."/>
            <person name="Berbel C."/>
            <person name="Martinez-Blanch J.F."/>
            <person name="Alioto T."/>
            <person name="Claros M.G."/>
            <person name="Gagnaire P.A."/>
            <person name="Manchado M."/>
        </authorList>
    </citation>
    <scope>NUCLEOTIDE SEQUENCE [LARGE SCALE GENOMIC DNA]</scope>
    <source>
        <strain evidence="2">Sse05_10M</strain>
    </source>
</reference>
<gene>
    <name evidence="2" type="ORF">JOB18_005525</name>
</gene>
<dbReference type="AlphaFoldDB" id="A0AAV6PHF0"/>
<protein>
    <recommendedName>
        <fullName evidence="4">Ig-like domain-containing protein</fullName>
    </recommendedName>
</protein>
<evidence type="ECO:0000313" key="2">
    <source>
        <dbReference type="EMBL" id="KAG7459175.1"/>
    </source>
</evidence>
<evidence type="ECO:0008006" key="4">
    <source>
        <dbReference type="Google" id="ProtNLM"/>
    </source>
</evidence>
<comment type="caution">
    <text evidence="2">The sequence shown here is derived from an EMBL/GenBank/DDBJ whole genome shotgun (WGS) entry which is preliminary data.</text>
</comment>
<feature type="compositionally biased region" description="Basic and acidic residues" evidence="1">
    <location>
        <begin position="563"/>
        <end position="582"/>
    </location>
</feature>
<feature type="compositionally biased region" description="Basic and acidic residues" evidence="1">
    <location>
        <begin position="400"/>
        <end position="410"/>
    </location>
</feature>
<feature type="region of interest" description="Disordered" evidence="1">
    <location>
        <begin position="556"/>
        <end position="582"/>
    </location>
</feature>
<feature type="compositionally biased region" description="Basic and acidic residues" evidence="1">
    <location>
        <begin position="347"/>
        <end position="386"/>
    </location>
</feature>
<dbReference type="EMBL" id="JAGKHQ010001241">
    <property type="protein sequence ID" value="KAG7459175.1"/>
    <property type="molecule type" value="Genomic_DNA"/>
</dbReference>
<accession>A0AAV6PHF0</accession>
<feature type="compositionally biased region" description="Basic and acidic residues" evidence="1">
    <location>
        <begin position="418"/>
        <end position="479"/>
    </location>
</feature>
<dbReference type="Proteomes" id="UP000693946">
    <property type="component" value="Unassembled WGS sequence"/>
</dbReference>
<feature type="compositionally biased region" description="Basic and acidic residues" evidence="1">
    <location>
        <begin position="309"/>
        <end position="340"/>
    </location>
</feature>
<sequence length="582" mass="66487">MLLIFNIITGEDIHSFTHEKENKAAFTCRRIQSGAHHLSEMLSSWLTFTALLAASESLLTVAPTCRVKGHAEVELTLYCGDGKNRGLVQYWHTPFGELQTPGFQSELDPVFMRQDGSLVVPNSSDFHSGLYYCLLQHSEGATLWPYELHIMSESQQNQDYDEYEQSSSSSSCHQLRVRRDAEEEETVVTEQQFAGAVAASVLLTFVVGFSTGALTRTHVLRCFRAFTAKVRSTRRQQCQLGTPDHDSEVSMAPTYDNKTFAKGQEQNDVTTTTSSTSSNPPDKPRRSFRLKRDEEQETPAYLEGCDYEEEKRKKKEEELRGRQSLRENQKGCEEEDRDLRGFYPLEDDGRSQTERKEERDSEDGKGMDEMKEWEQEEGGRQLEQIHKWCEEEDVQKERETLGFNLLKDDGGSETETEEERHSEDGESRVFRQEEEVANEQVRRREDGEENRGKEQEEGNKEKVRAYKEEDVGEKGRQSSDVDDEETGTKHDVMKGRGSSSSPGSARRSRVIRLYQYDEEGQRYSHLPDPSSDDPAPAPRLKQRSLSLTRLNTIMAAASAGPLDRGETEREDGEGRLHFHMEI</sequence>
<organism evidence="2 3">
    <name type="scientific">Solea senegalensis</name>
    <name type="common">Senegalese sole</name>
    <dbReference type="NCBI Taxonomy" id="28829"/>
    <lineage>
        <taxon>Eukaryota</taxon>
        <taxon>Metazoa</taxon>
        <taxon>Chordata</taxon>
        <taxon>Craniata</taxon>
        <taxon>Vertebrata</taxon>
        <taxon>Euteleostomi</taxon>
        <taxon>Actinopterygii</taxon>
        <taxon>Neopterygii</taxon>
        <taxon>Teleostei</taxon>
        <taxon>Neoteleostei</taxon>
        <taxon>Acanthomorphata</taxon>
        <taxon>Carangaria</taxon>
        <taxon>Pleuronectiformes</taxon>
        <taxon>Pleuronectoidei</taxon>
        <taxon>Soleidae</taxon>
        <taxon>Solea</taxon>
    </lineage>
</organism>
<name>A0AAV6PHF0_SOLSE</name>
<feature type="region of interest" description="Disordered" evidence="1">
    <location>
        <begin position="258"/>
        <end position="386"/>
    </location>
</feature>
<evidence type="ECO:0000313" key="3">
    <source>
        <dbReference type="Proteomes" id="UP000693946"/>
    </source>
</evidence>
<feature type="compositionally biased region" description="Low complexity" evidence="1">
    <location>
        <begin position="495"/>
        <end position="505"/>
    </location>
</feature>
<feature type="compositionally biased region" description="Basic and acidic residues" evidence="1">
    <location>
        <begin position="282"/>
        <end position="294"/>
    </location>
</feature>
<proteinExistence type="predicted"/>